<organism evidence="1 2">
    <name type="scientific">Mesorhizobium prunaredense</name>
    <dbReference type="NCBI Taxonomy" id="1631249"/>
    <lineage>
        <taxon>Bacteria</taxon>
        <taxon>Pseudomonadati</taxon>
        <taxon>Pseudomonadota</taxon>
        <taxon>Alphaproteobacteria</taxon>
        <taxon>Hyphomicrobiales</taxon>
        <taxon>Phyllobacteriaceae</taxon>
        <taxon>Mesorhizobium</taxon>
    </lineage>
</organism>
<accession>A0A1R3V7G9</accession>
<keyword evidence="2" id="KW-1185">Reference proteome</keyword>
<proteinExistence type="predicted"/>
<dbReference type="STRING" id="1631249.BQ8794_240039"/>
<gene>
    <name evidence="1" type="ORF">BQ8794_240039</name>
</gene>
<dbReference type="AlphaFoldDB" id="A0A1R3V7G9"/>
<reference evidence="2" key="1">
    <citation type="submission" date="2017-01" db="EMBL/GenBank/DDBJ databases">
        <authorList>
            <person name="Brunel B."/>
        </authorList>
    </citation>
    <scope>NUCLEOTIDE SEQUENCE [LARGE SCALE GENOMIC DNA]</scope>
</reference>
<evidence type="ECO:0000313" key="2">
    <source>
        <dbReference type="Proteomes" id="UP000188388"/>
    </source>
</evidence>
<protein>
    <submittedName>
        <fullName evidence="1">Uncharacterized protein</fullName>
    </submittedName>
</protein>
<name>A0A1R3V7G9_9HYPH</name>
<dbReference type="EMBL" id="FTPD01000017">
    <property type="protein sequence ID" value="SIT55832.1"/>
    <property type="molecule type" value="Genomic_DNA"/>
</dbReference>
<evidence type="ECO:0000313" key="1">
    <source>
        <dbReference type="EMBL" id="SIT55832.1"/>
    </source>
</evidence>
<sequence length="64" mass="7215">MVLKDVALIRPHVRLNDQPRGASGSALLDFLKGNRHRRTIEVSDEDISQFWKASIGELNIALVF</sequence>
<dbReference type="Proteomes" id="UP000188388">
    <property type="component" value="Unassembled WGS sequence"/>
</dbReference>